<protein>
    <recommendedName>
        <fullName evidence="9">L,D-TPase catalytic domain-containing protein</fullName>
    </recommendedName>
</protein>
<feature type="signal peptide" evidence="8">
    <location>
        <begin position="1"/>
        <end position="24"/>
    </location>
</feature>
<dbReference type="GO" id="GO:0008360">
    <property type="term" value="P:regulation of cell shape"/>
    <property type="evidence" value="ECO:0007669"/>
    <property type="project" value="UniProtKB-UniRule"/>
</dbReference>
<organism evidence="10 11">
    <name type="scientific">Aquicella siphonis</name>
    <dbReference type="NCBI Taxonomy" id="254247"/>
    <lineage>
        <taxon>Bacteria</taxon>
        <taxon>Pseudomonadati</taxon>
        <taxon>Pseudomonadota</taxon>
        <taxon>Gammaproteobacteria</taxon>
        <taxon>Legionellales</taxon>
        <taxon>Coxiellaceae</taxon>
        <taxon>Aquicella</taxon>
    </lineage>
</organism>
<dbReference type="Proteomes" id="UP000324194">
    <property type="component" value="Chromosome 1"/>
</dbReference>
<dbReference type="InterPro" id="IPR005490">
    <property type="entry name" value="LD_TPept_cat_dom"/>
</dbReference>
<evidence type="ECO:0000256" key="7">
    <source>
        <dbReference type="PROSITE-ProRule" id="PRU01373"/>
    </source>
</evidence>
<keyword evidence="5 7" id="KW-0573">Peptidoglycan synthesis</keyword>
<gene>
    <name evidence="10" type="ORF">AQUSIP_09770</name>
</gene>
<dbReference type="Pfam" id="PF03734">
    <property type="entry name" value="YkuD"/>
    <property type="match status" value="1"/>
</dbReference>
<proteinExistence type="inferred from homology"/>
<evidence type="ECO:0000256" key="2">
    <source>
        <dbReference type="ARBA" id="ARBA00005992"/>
    </source>
</evidence>
<keyword evidence="6 7" id="KW-0961">Cell wall biogenesis/degradation</keyword>
<feature type="active site" description="Nucleophile" evidence="7">
    <location>
        <position position="145"/>
    </location>
</feature>
<dbReference type="GO" id="GO:0071972">
    <property type="term" value="F:peptidoglycan L,D-transpeptidase activity"/>
    <property type="evidence" value="ECO:0007669"/>
    <property type="project" value="TreeGrafter"/>
</dbReference>
<feature type="chain" id="PRO_5023083374" description="L,D-TPase catalytic domain-containing protein" evidence="8">
    <location>
        <begin position="25"/>
        <end position="181"/>
    </location>
</feature>
<dbReference type="GO" id="GO:0005576">
    <property type="term" value="C:extracellular region"/>
    <property type="evidence" value="ECO:0007669"/>
    <property type="project" value="TreeGrafter"/>
</dbReference>
<dbReference type="KEGG" id="asip:AQUSIP_09770"/>
<keyword evidence="3" id="KW-0808">Transferase</keyword>
<dbReference type="EMBL" id="LR699119">
    <property type="protein sequence ID" value="VVC75687.1"/>
    <property type="molecule type" value="Genomic_DNA"/>
</dbReference>
<evidence type="ECO:0000256" key="8">
    <source>
        <dbReference type="SAM" id="SignalP"/>
    </source>
</evidence>
<dbReference type="PANTHER" id="PTHR30582:SF2">
    <property type="entry name" value="L,D-TRANSPEPTIDASE YCIB-RELATED"/>
    <property type="match status" value="1"/>
</dbReference>
<dbReference type="Gene3D" id="2.40.440.10">
    <property type="entry name" value="L,D-transpeptidase catalytic domain-like"/>
    <property type="match status" value="1"/>
</dbReference>
<dbReference type="InterPro" id="IPR050979">
    <property type="entry name" value="LD-transpeptidase"/>
</dbReference>
<dbReference type="PANTHER" id="PTHR30582">
    <property type="entry name" value="L,D-TRANSPEPTIDASE"/>
    <property type="match status" value="1"/>
</dbReference>
<keyword evidence="8" id="KW-0732">Signal</keyword>
<evidence type="ECO:0000313" key="11">
    <source>
        <dbReference type="Proteomes" id="UP000324194"/>
    </source>
</evidence>
<dbReference type="UniPathway" id="UPA00219"/>
<sequence>MPRIHCSLLLPATVSIFFSSTAYAQVIEISGSPFDTEGAPVPAWVQSHAEKAVVVYPRQHMWGAYNASGKLVRWGIATAGADDCPDTDSSCRTKTGEFRVYSLGNSNCVSNKYDDAPMPYCMYFNGGQALHGSSDIQFRNASHGCVRLHIDDAKWLRYHFVEGPSLANQYRGTRVIVMPYE</sequence>
<dbReference type="AlphaFoldDB" id="A0A5E4PGV3"/>
<dbReference type="GO" id="GO:0071555">
    <property type="term" value="P:cell wall organization"/>
    <property type="evidence" value="ECO:0007669"/>
    <property type="project" value="UniProtKB-UniRule"/>
</dbReference>
<evidence type="ECO:0000256" key="1">
    <source>
        <dbReference type="ARBA" id="ARBA00004752"/>
    </source>
</evidence>
<accession>A0A5E4PGV3</accession>
<evidence type="ECO:0000256" key="4">
    <source>
        <dbReference type="ARBA" id="ARBA00022960"/>
    </source>
</evidence>
<evidence type="ECO:0000256" key="3">
    <source>
        <dbReference type="ARBA" id="ARBA00022679"/>
    </source>
</evidence>
<dbReference type="OrthoDB" id="463216at2"/>
<dbReference type="GO" id="GO:0018104">
    <property type="term" value="P:peptidoglycan-protein cross-linking"/>
    <property type="evidence" value="ECO:0007669"/>
    <property type="project" value="TreeGrafter"/>
</dbReference>
<evidence type="ECO:0000259" key="9">
    <source>
        <dbReference type="PROSITE" id="PS52029"/>
    </source>
</evidence>
<keyword evidence="4 7" id="KW-0133">Cell shape</keyword>
<dbReference type="CDD" id="cd16913">
    <property type="entry name" value="YkuD_like"/>
    <property type="match status" value="1"/>
</dbReference>
<comment type="pathway">
    <text evidence="1 7">Cell wall biogenesis; peptidoglycan biosynthesis.</text>
</comment>
<keyword evidence="11" id="KW-1185">Reference proteome</keyword>
<evidence type="ECO:0000313" key="10">
    <source>
        <dbReference type="EMBL" id="VVC75687.1"/>
    </source>
</evidence>
<dbReference type="PROSITE" id="PS52029">
    <property type="entry name" value="LD_TPASE"/>
    <property type="match status" value="1"/>
</dbReference>
<name>A0A5E4PGV3_9COXI</name>
<dbReference type="RefSeq" id="WP_148338972.1">
    <property type="nucleotide sequence ID" value="NZ_LR699119.1"/>
</dbReference>
<dbReference type="SUPFAM" id="SSF141523">
    <property type="entry name" value="L,D-transpeptidase catalytic domain-like"/>
    <property type="match status" value="1"/>
</dbReference>
<feature type="active site" description="Proton donor/acceptor" evidence="7">
    <location>
        <position position="131"/>
    </location>
</feature>
<reference evidence="10 11" key="1">
    <citation type="submission" date="2019-08" db="EMBL/GenBank/DDBJ databases">
        <authorList>
            <person name="Guy L."/>
        </authorList>
    </citation>
    <scope>NUCLEOTIDE SEQUENCE [LARGE SCALE GENOMIC DNA]</scope>
    <source>
        <strain evidence="10 11">SGT-108</strain>
    </source>
</reference>
<comment type="similarity">
    <text evidence="2">Belongs to the YkuD family.</text>
</comment>
<dbReference type="InterPro" id="IPR038063">
    <property type="entry name" value="Transpep_catalytic_dom"/>
</dbReference>
<dbReference type="GO" id="GO:0016740">
    <property type="term" value="F:transferase activity"/>
    <property type="evidence" value="ECO:0007669"/>
    <property type="project" value="UniProtKB-KW"/>
</dbReference>
<evidence type="ECO:0000256" key="5">
    <source>
        <dbReference type="ARBA" id="ARBA00022984"/>
    </source>
</evidence>
<feature type="domain" description="L,D-TPase catalytic" evidence="9">
    <location>
        <begin position="51"/>
        <end position="178"/>
    </location>
</feature>
<evidence type="ECO:0000256" key="6">
    <source>
        <dbReference type="ARBA" id="ARBA00023316"/>
    </source>
</evidence>